<proteinExistence type="predicted"/>
<feature type="transmembrane region" description="Helical" evidence="1">
    <location>
        <begin position="9"/>
        <end position="30"/>
    </location>
</feature>
<protein>
    <submittedName>
        <fullName evidence="2">Uncharacterized protein</fullName>
    </submittedName>
</protein>
<reference evidence="2" key="1">
    <citation type="submission" date="2018-06" db="EMBL/GenBank/DDBJ databases">
        <authorList>
            <person name="Zhirakovskaya E."/>
        </authorList>
    </citation>
    <scope>NUCLEOTIDE SEQUENCE</scope>
</reference>
<organism evidence="2">
    <name type="scientific">hydrothermal vent metagenome</name>
    <dbReference type="NCBI Taxonomy" id="652676"/>
    <lineage>
        <taxon>unclassified sequences</taxon>
        <taxon>metagenomes</taxon>
        <taxon>ecological metagenomes</taxon>
    </lineage>
</organism>
<feature type="transmembrane region" description="Helical" evidence="1">
    <location>
        <begin position="50"/>
        <end position="67"/>
    </location>
</feature>
<evidence type="ECO:0000313" key="2">
    <source>
        <dbReference type="EMBL" id="VAX02807.1"/>
    </source>
</evidence>
<keyword evidence="1" id="KW-1133">Transmembrane helix</keyword>
<keyword evidence="1" id="KW-0472">Membrane</keyword>
<accession>A0A3B1BCS3</accession>
<dbReference type="AlphaFoldDB" id="A0A3B1BCS3"/>
<keyword evidence="1" id="KW-0812">Transmembrane</keyword>
<gene>
    <name evidence="2" type="ORF">MNBD_GAMMA19-260</name>
</gene>
<sequence>MIKRVAKFIIGFLVGTIIIYALIYAFGAVLNETGVRLYESESDQQRNFNIVMLIWLVGALATGYFSAKFWK</sequence>
<evidence type="ECO:0000256" key="1">
    <source>
        <dbReference type="SAM" id="Phobius"/>
    </source>
</evidence>
<name>A0A3B1BCS3_9ZZZZ</name>
<dbReference type="EMBL" id="UOFV01000348">
    <property type="protein sequence ID" value="VAX02807.1"/>
    <property type="molecule type" value="Genomic_DNA"/>
</dbReference>